<dbReference type="EMBL" id="CAUEEQ010056186">
    <property type="protein sequence ID" value="CAJ0962912.1"/>
    <property type="molecule type" value="Genomic_DNA"/>
</dbReference>
<keyword evidence="2" id="KW-1133">Transmembrane helix</keyword>
<feature type="transmembrane region" description="Helical" evidence="2">
    <location>
        <begin position="63"/>
        <end position="85"/>
    </location>
</feature>
<dbReference type="InterPro" id="IPR036084">
    <property type="entry name" value="Ser_inhib-like_sf"/>
</dbReference>
<gene>
    <name evidence="4" type="ORF">RIMI_LOCUS18432523</name>
</gene>
<proteinExistence type="predicted"/>
<accession>A0ABN9MD11</accession>
<dbReference type="InterPro" id="IPR050780">
    <property type="entry name" value="Mucin_vWF_Thrombospondin_sf"/>
</dbReference>
<keyword evidence="5" id="KW-1185">Reference proteome</keyword>
<evidence type="ECO:0000259" key="3">
    <source>
        <dbReference type="Pfam" id="PF01826"/>
    </source>
</evidence>
<evidence type="ECO:0000313" key="4">
    <source>
        <dbReference type="EMBL" id="CAJ0962912.1"/>
    </source>
</evidence>
<dbReference type="PANTHER" id="PTHR11339:SF408">
    <property type="entry name" value="MUCIN-5B"/>
    <property type="match status" value="1"/>
</dbReference>
<organism evidence="4 5">
    <name type="scientific">Ranitomeya imitator</name>
    <name type="common">mimic poison frog</name>
    <dbReference type="NCBI Taxonomy" id="111125"/>
    <lineage>
        <taxon>Eukaryota</taxon>
        <taxon>Metazoa</taxon>
        <taxon>Chordata</taxon>
        <taxon>Craniata</taxon>
        <taxon>Vertebrata</taxon>
        <taxon>Euteleostomi</taxon>
        <taxon>Amphibia</taxon>
        <taxon>Batrachia</taxon>
        <taxon>Anura</taxon>
        <taxon>Neobatrachia</taxon>
        <taxon>Hyloidea</taxon>
        <taxon>Dendrobatidae</taxon>
        <taxon>Dendrobatinae</taxon>
        <taxon>Ranitomeya</taxon>
    </lineage>
</organism>
<sequence>MSVGMQITESQLEISRSWMDPQNSAKSASYTQEQLRTSASRFFWVERSQNAIPWWLSINTLKLVCKTCAGVIAILSLIACVIHLLSTPGNVLMLEVNQRTGEIKICAVTKSCPYNMQYQECGSPCADTCTNPERSALCENHCIEGCFCPLVAAFGRTSTVFQGTQISFMAFGKKMTSSWEKSPRSLFVVGTIFDDINNSVVSHLNTCACTFNRTLCCGTSYSTICSTWWVTHIMA</sequence>
<name>A0ABN9MD11_9NEOB</name>
<dbReference type="SUPFAM" id="SSF57567">
    <property type="entry name" value="Serine protease inhibitors"/>
    <property type="match status" value="1"/>
</dbReference>
<comment type="caution">
    <text evidence="4">The sequence shown here is derived from an EMBL/GenBank/DDBJ whole genome shotgun (WGS) entry which is preliminary data.</text>
</comment>
<dbReference type="Proteomes" id="UP001176940">
    <property type="component" value="Unassembled WGS sequence"/>
</dbReference>
<evidence type="ECO:0000256" key="2">
    <source>
        <dbReference type="SAM" id="Phobius"/>
    </source>
</evidence>
<dbReference type="CDD" id="cd19941">
    <property type="entry name" value="TIL"/>
    <property type="match status" value="1"/>
</dbReference>
<dbReference type="InterPro" id="IPR002919">
    <property type="entry name" value="TIL_dom"/>
</dbReference>
<dbReference type="Gene3D" id="2.10.25.10">
    <property type="entry name" value="Laminin"/>
    <property type="match status" value="1"/>
</dbReference>
<dbReference type="Pfam" id="PF01826">
    <property type="entry name" value="TIL"/>
    <property type="match status" value="1"/>
</dbReference>
<keyword evidence="1" id="KW-1015">Disulfide bond</keyword>
<reference evidence="4" key="1">
    <citation type="submission" date="2023-07" db="EMBL/GenBank/DDBJ databases">
        <authorList>
            <person name="Stuckert A."/>
        </authorList>
    </citation>
    <scope>NUCLEOTIDE SEQUENCE</scope>
</reference>
<protein>
    <recommendedName>
        <fullName evidence="3">TIL domain-containing protein</fullName>
    </recommendedName>
</protein>
<evidence type="ECO:0000313" key="5">
    <source>
        <dbReference type="Proteomes" id="UP001176940"/>
    </source>
</evidence>
<feature type="domain" description="TIL" evidence="3">
    <location>
        <begin position="112"/>
        <end position="149"/>
    </location>
</feature>
<dbReference type="PANTHER" id="PTHR11339">
    <property type="entry name" value="EXTRACELLULAR MATRIX GLYCOPROTEIN RELATED"/>
    <property type="match status" value="1"/>
</dbReference>
<evidence type="ECO:0000256" key="1">
    <source>
        <dbReference type="ARBA" id="ARBA00023157"/>
    </source>
</evidence>
<keyword evidence="2" id="KW-0812">Transmembrane</keyword>
<keyword evidence="2" id="KW-0472">Membrane</keyword>